<organism evidence="2 3">
    <name type="scientific">Parerythrobacter lacustris</name>
    <dbReference type="NCBI Taxonomy" id="2969984"/>
    <lineage>
        <taxon>Bacteria</taxon>
        <taxon>Pseudomonadati</taxon>
        <taxon>Pseudomonadota</taxon>
        <taxon>Alphaproteobacteria</taxon>
        <taxon>Sphingomonadales</taxon>
        <taxon>Erythrobacteraceae</taxon>
        <taxon>Parerythrobacter</taxon>
    </lineage>
</organism>
<accession>A0ABT1XP69</accession>
<dbReference type="InterPro" id="IPR050708">
    <property type="entry name" value="T6SS_VgrG/RHS"/>
</dbReference>
<dbReference type="NCBIfam" id="TIGR01643">
    <property type="entry name" value="YD_repeat_2x"/>
    <property type="match status" value="2"/>
</dbReference>
<dbReference type="Gene3D" id="2.180.10.10">
    <property type="entry name" value="RHS repeat-associated core"/>
    <property type="match status" value="2"/>
</dbReference>
<dbReference type="InterPro" id="IPR006530">
    <property type="entry name" value="YD"/>
</dbReference>
<reference evidence="2 3" key="1">
    <citation type="submission" date="2022-08" db="EMBL/GenBank/DDBJ databases">
        <title>Polyphasic taxonomy analysis of Qipengyuania sp.RS5-5.</title>
        <authorList>
            <person name="Xamxidin M."/>
            <person name="Wu M."/>
        </authorList>
    </citation>
    <scope>NUCLEOTIDE SEQUENCE [LARGE SCALE GENOMIC DNA]</scope>
    <source>
        <strain evidence="2 3">RS5-5</strain>
    </source>
</reference>
<comment type="caution">
    <text evidence="2">The sequence shown here is derived from an EMBL/GenBank/DDBJ whole genome shotgun (WGS) entry which is preliminary data.</text>
</comment>
<dbReference type="EMBL" id="JANKHH010000003">
    <property type="protein sequence ID" value="MCR2833039.1"/>
    <property type="molecule type" value="Genomic_DNA"/>
</dbReference>
<keyword evidence="3" id="KW-1185">Reference proteome</keyword>
<dbReference type="Proteomes" id="UP001206067">
    <property type="component" value="Unassembled WGS sequence"/>
</dbReference>
<dbReference type="PANTHER" id="PTHR32305:SF15">
    <property type="entry name" value="PROTEIN RHSA-RELATED"/>
    <property type="match status" value="1"/>
</dbReference>
<dbReference type="InterPro" id="IPR031325">
    <property type="entry name" value="RHS_repeat"/>
</dbReference>
<protein>
    <submittedName>
        <fullName evidence="2">RHS repeat-associated core domain-containing protein</fullName>
    </submittedName>
</protein>
<dbReference type="NCBIfam" id="TIGR03696">
    <property type="entry name" value="Rhs_assc_core"/>
    <property type="match status" value="1"/>
</dbReference>
<dbReference type="PANTHER" id="PTHR32305">
    <property type="match status" value="1"/>
</dbReference>
<evidence type="ECO:0000256" key="1">
    <source>
        <dbReference type="SAM" id="SignalP"/>
    </source>
</evidence>
<evidence type="ECO:0000313" key="3">
    <source>
        <dbReference type="Proteomes" id="UP001206067"/>
    </source>
</evidence>
<evidence type="ECO:0000313" key="2">
    <source>
        <dbReference type="EMBL" id="MCR2833039.1"/>
    </source>
</evidence>
<feature type="chain" id="PRO_5046663210" evidence="1">
    <location>
        <begin position="40"/>
        <end position="934"/>
    </location>
</feature>
<name>A0ABT1XP69_9SPHN</name>
<feature type="signal peptide" evidence="1">
    <location>
        <begin position="1"/>
        <end position="39"/>
    </location>
</feature>
<proteinExistence type="predicted"/>
<dbReference type="RefSeq" id="WP_257594809.1">
    <property type="nucleotide sequence ID" value="NZ_JANKHH010000003.1"/>
</dbReference>
<dbReference type="InterPro" id="IPR022385">
    <property type="entry name" value="Rhs_assc_core"/>
</dbReference>
<sequence length="934" mass="101564">MSRAHTMGWNRRLAPLVAPLVALCLAVLVSGLFAGAASAQSAASPYTSAVRYDAAGRVTGTVAPDPDGTGPLKHAASRTTYNSKGQVTKVETGELASWQSESVLPAGWTGFTVLSRMETVYDIHRRKVQEIAKGSNSVAIGLTQYSYDNRGRLECTAVRMNPATYGALPASACTPGPEGTQGPDRITRTVYDAAGQVVQIRKAVGTPIEIADVTYSHTPNGQIEHVIDANGNRAKLEYDGHDRQTKWIFPAKSRPATFDAATPATALATAGSINTADYEQYSYDANGNRLTLRKRDGSVITYQYDALDRVIRKTVPERDGLAAIHTRDVFYTYDLRDLQTSIRFDSANGQGSLSAWDGFGRQKSATDTLDGASRTLAYRYDKNGNRTRITHPDAKYWQLAYDGLNRAVQLSDNSATIGLMSYNSRGLPAQRQYPYSSFNTVSTPSYDAAGRTASLAHDLRNTAGDVTYGYSYIPSGQLGSVSRSNDAYAYTGSDDITRSYLTNGLNQYENDGGVGFCYDPNGNLTADGQYVYLYDVENRLVEMRVQGSGNTNCAALSYAGDKRAELRYDPLGRLYRVENFITSGGTNYSNAFTRFLYDGDAMVAEYDVNGIMLRRYIHGTNADADDPLIWYEGSGVIPGARRFLLANHQGSIVAVTDHTGTLLAANSYDEYGMQGCGACNDIPTRGRFRYTGQAWLAELGLYYYKARIYSPRLGRFLQVDPIGYEDQFNLYAYVGNDPVNAVDPTGMYECKTKGDCAAAAEAVKQIGEARDSYRSAADNKQLSEKSRLAAGKAADTIDGVLADIGTKNDNNGLTIATADLPGRAGGDYDKKTRTIRLDTDYAARSGEPLELGAVLAHEVQHDRQRNDGLGRLEGEVRPYLMQFLVGIAGPGPYKGYSSAADYTRAHLNEVCGLHARHCAGPVGRAMAREGRRGF</sequence>
<keyword evidence="1" id="KW-0732">Signal</keyword>
<gene>
    <name evidence="2" type="ORF">NSO95_03705</name>
</gene>
<dbReference type="Pfam" id="PF05593">
    <property type="entry name" value="RHS_repeat"/>
    <property type="match status" value="2"/>
</dbReference>